<keyword evidence="10" id="KW-0547">Nucleotide-binding</keyword>
<dbReference type="NCBIfam" id="TIGR00032">
    <property type="entry name" value="argG"/>
    <property type="match status" value="1"/>
</dbReference>
<evidence type="ECO:0000256" key="13">
    <source>
        <dbReference type="ARBA" id="ARBA00049077"/>
    </source>
</evidence>
<dbReference type="FunFam" id="3.40.50.620:FF:000019">
    <property type="entry name" value="Argininosuccinate synthase"/>
    <property type="match status" value="1"/>
</dbReference>
<name>A0A067QUJ2_ZOONE</name>
<evidence type="ECO:0000256" key="10">
    <source>
        <dbReference type="ARBA" id="ARBA00022741"/>
    </source>
</evidence>
<dbReference type="GO" id="GO:0000050">
    <property type="term" value="P:urea cycle"/>
    <property type="evidence" value="ECO:0007669"/>
    <property type="project" value="UniProtKB-UniPathway"/>
</dbReference>
<dbReference type="EMBL" id="KK853400">
    <property type="protein sequence ID" value="KDR07860.1"/>
    <property type="molecule type" value="Genomic_DNA"/>
</dbReference>
<evidence type="ECO:0000256" key="9">
    <source>
        <dbReference type="ARBA" id="ARBA00022605"/>
    </source>
</evidence>
<evidence type="ECO:0000256" key="12">
    <source>
        <dbReference type="ARBA" id="ARBA00029916"/>
    </source>
</evidence>
<keyword evidence="11" id="KW-0067">ATP-binding</keyword>
<organism evidence="16 17">
    <name type="scientific">Zootermopsis nevadensis</name>
    <name type="common">Dampwood termite</name>
    <dbReference type="NCBI Taxonomy" id="136037"/>
    <lineage>
        <taxon>Eukaryota</taxon>
        <taxon>Metazoa</taxon>
        <taxon>Ecdysozoa</taxon>
        <taxon>Arthropoda</taxon>
        <taxon>Hexapoda</taxon>
        <taxon>Insecta</taxon>
        <taxon>Pterygota</taxon>
        <taxon>Neoptera</taxon>
        <taxon>Polyneoptera</taxon>
        <taxon>Dictyoptera</taxon>
        <taxon>Blattodea</taxon>
        <taxon>Blattoidea</taxon>
        <taxon>Termitoidae</taxon>
        <taxon>Termopsidae</taxon>
        <taxon>Zootermopsis</taxon>
    </lineage>
</organism>
<dbReference type="Gene3D" id="3.40.50.620">
    <property type="entry name" value="HUPs"/>
    <property type="match status" value="1"/>
</dbReference>
<dbReference type="UniPathway" id="UPA00158">
    <property type="reaction ID" value="UER00272"/>
</dbReference>
<dbReference type="Gene3D" id="3.90.1260.10">
    <property type="entry name" value="Argininosuccinate synthetase, chain A, domain 2"/>
    <property type="match status" value="1"/>
</dbReference>
<dbReference type="STRING" id="136037.A0A067QUJ2"/>
<dbReference type="PANTHER" id="PTHR11587">
    <property type="entry name" value="ARGININOSUCCINATE SYNTHASE"/>
    <property type="match status" value="1"/>
</dbReference>
<dbReference type="InterPro" id="IPR014729">
    <property type="entry name" value="Rossmann-like_a/b/a_fold"/>
</dbReference>
<dbReference type="PANTHER" id="PTHR11587:SF2">
    <property type="entry name" value="ARGININOSUCCINATE SYNTHASE"/>
    <property type="match status" value="1"/>
</dbReference>
<dbReference type="FunFam" id="3.90.1260.10:FF:000003">
    <property type="entry name" value="Argininosuccinate synthase"/>
    <property type="match status" value="1"/>
</dbReference>
<reference evidence="16 17" key="1">
    <citation type="journal article" date="2014" name="Nat. Commun.">
        <title>Molecular traces of alternative social organization in a termite genome.</title>
        <authorList>
            <person name="Terrapon N."/>
            <person name="Li C."/>
            <person name="Robertson H.M."/>
            <person name="Ji L."/>
            <person name="Meng X."/>
            <person name="Booth W."/>
            <person name="Chen Z."/>
            <person name="Childers C.P."/>
            <person name="Glastad K.M."/>
            <person name="Gokhale K."/>
            <person name="Gowin J."/>
            <person name="Gronenberg W."/>
            <person name="Hermansen R.A."/>
            <person name="Hu H."/>
            <person name="Hunt B.G."/>
            <person name="Huylmans A.K."/>
            <person name="Khalil S.M."/>
            <person name="Mitchell R.D."/>
            <person name="Munoz-Torres M.C."/>
            <person name="Mustard J.A."/>
            <person name="Pan H."/>
            <person name="Reese J.T."/>
            <person name="Scharf M.E."/>
            <person name="Sun F."/>
            <person name="Vogel H."/>
            <person name="Xiao J."/>
            <person name="Yang W."/>
            <person name="Yang Z."/>
            <person name="Yang Z."/>
            <person name="Zhou J."/>
            <person name="Zhu J."/>
            <person name="Brent C.S."/>
            <person name="Elsik C.G."/>
            <person name="Goodisman M.A."/>
            <person name="Liberles D.A."/>
            <person name="Roe R.M."/>
            <person name="Vargo E.L."/>
            <person name="Vilcinskas A."/>
            <person name="Wang J."/>
            <person name="Bornberg-Bauer E."/>
            <person name="Korb J."/>
            <person name="Zhang G."/>
            <person name="Liebig J."/>
        </authorList>
    </citation>
    <scope>NUCLEOTIDE SEQUENCE [LARGE SCALE GENOMIC DNA]</scope>
    <source>
        <tissue evidence="16">Whole organism</tissue>
    </source>
</reference>
<keyword evidence="8" id="KW-0436">Ligase</keyword>
<evidence type="ECO:0000256" key="11">
    <source>
        <dbReference type="ARBA" id="ARBA00022840"/>
    </source>
</evidence>
<accession>A0A067QUJ2</accession>
<dbReference type="PROSITE" id="PS00564">
    <property type="entry name" value="ARGININOSUCCIN_SYN_1"/>
    <property type="match status" value="1"/>
</dbReference>
<dbReference type="HAMAP" id="MF_00005">
    <property type="entry name" value="Arg_succ_synth_type1"/>
    <property type="match status" value="1"/>
</dbReference>
<dbReference type="InterPro" id="IPR023434">
    <property type="entry name" value="Arginosuc_synth_type_1_subfam"/>
</dbReference>
<protein>
    <recommendedName>
        <fullName evidence="5">Argininosuccinate synthase</fullName>
        <ecNumber evidence="4">6.3.4.5</ecNumber>
    </recommendedName>
    <alternativeName>
        <fullName evidence="12">Citrulline--aspartate ligase</fullName>
    </alternativeName>
</protein>
<dbReference type="EC" id="6.3.4.5" evidence="4"/>
<dbReference type="OrthoDB" id="1688907at2759"/>
<comment type="subunit">
    <text evidence="3">Homotetramer.</text>
</comment>
<dbReference type="OMA" id="WRWTVSP"/>
<dbReference type="Pfam" id="PF00764">
    <property type="entry name" value="Arginosuc_synth"/>
    <property type="match status" value="1"/>
</dbReference>
<keyword evidence="17" id="KW-1185">Reference proteome</keyword>
<evidence type="ECO:0000256" key="1">
    <source>
        <dbReference type="ARBA" id="ARBA00004967"/>
    </source>
</evidence>
<dbReference type="NCBIfam" id="NF001770">
    <property type="entry name" value="PRK00509.1"/>
    <property type="match status" value="1"/>
</dbReference>
<evidence type="ECO:0000259" key="14">
    <source>
        <dbReference type="Pfam" id="PF00764"/>
    </source>
</evidence>
<evidence type="ECO:0000256" key="3">
    <source>
        <dbReference type="ARBA" id="ARBA00011881"/>
    </source>
</evidence>
<dbReference type="FunCoup" id="A0A067QUJ2">
    <property type="interactions" value="563"/>
</dbReference>
<feature type="domain" description="Arginosuccinate synthase C-terminal" evidence="15">
    <location>
        <begin position="182"/>
        <end position="406"/>
    </location>
</feature>
<gene>
    <name evidence="16" type="ORF">L798_02249</name>
</gene>
<comment type="pathway">
    <text evidence="1">Amino-acid biosynthesis; L-arginine biosynthesis; L-arginine from L-ornithine and carbamoyl phosphate: step 2/3.</text>
</comment>
<dbReference type="SUPFAM" id="SSF69864">
    <property type="entry name" value="Argininosuccinate synthetase, C-terminal domain"/>
    <property type="match status" value="1"/>
</dbReference>
<evidence type="ECO:0000256" key="4">
    <source>
        <dbReference type="ARBA" id="ARBA00012286"/>
    </source>
</evidence>
<evidence type="ECO:0000256" key="6">
    <source>
        <dbReference type="ARBA" id="ARBA00022436"/>
    </source>
</evidence>
<evidence type="ECO:0000313" key="16">
    <source>
        <dbReference type="EMBL" id="KDR07860.1"/>
    </source>
</evidence>
<dbReference type="AlphaFoldDB" id="A0A067QUJ2"/>
<dbReference type="Pfam" id="PF20979">
    <property type="entry name" value="Arginosuc_syn_C"/>
    <property type="match status" value="1"/>
</dbReference>
<evidence type="ECO:0000256" key="5">
    <source>
        <dbReference type="ARBA" id="ARBA00014810"/>
    </source>
</evidence>
<comment type="catalytic activity">
    <reaction evidence="13">
        <text>L-citrulline + L-aspartate + ATP = 2-(N(omega)-L-arginino)succinate + AMP + diphosphate + H(+)</text>
        <dbReference type="Rhea" id="RHEA:10932"/>
        <dbReference type="ChEBI" id="CHEBI:15378"/>
        <dbReference type="ChEBI" id="CHEBI:29991"/>
        <dbReference type="ChEBI" id="CHEBI:30616"/>
        <dbReference type="ChEBI" id="CHEBI:33019"/>
        <dbReference type="ChEBI" id="CHEBI:57472"/>
        <dbReference type="ChEBI" id="CHEBI:57743"/>
        <dbReference type="ChEBI" id="CHEBI:456215"/>
        <dbReference type="EC" id="6.3.4.5"/>
    </reaction>
</comment>
<dbReference type="UniPathway" id="UPA00068">
    <property type="reaction ID" value="UER00113"/>
</dbReference>
<evidence type="ECO:0000256" key="2">
    <source>
        <dbReference type="ARBA" id="ARBA00005154"/>
    </source>
</evidence>
<dbReference type="SUPFAM" id="SSF52402">
    <property type="entry name" value="Adenine nucleotide alpha hydrolases-like"/>
    <property type="match status" value="1"/>
</dbReference>
<evidence type="ECO:0000256" key="8">
    <source>
        <dbReference type="ARBA" id="ARBA00022598"/>
    </source>
</evidence>
<dbReference type="eggNOG" id="KOG1706">
    <property type="taxonomic scope" value="Eukaryota"/>
</dbReference>
<keyword evidence="6" id="KW-0835">Urea cycle</keyword>
<evidence type="ECO:0000313" key="17">
    <source>
        <dbReference type="Proteomes" id="UP000027135"/>
    </source>
</evidence>
<dbReference type="InterPro" id="IPR048267">
    <property type="entry name" value="Arginosuc_syn_N"/>
</dbReference>
<dbReference type="GO" id="GO:0004055">
    <property type="term" value="F:argininosuccinate synthase activity"/>
    <property type="evidence" value="ECO:0007669"/>
    <property type="project" value="UniProtKB-EC"/>
</dbReference>
<dbReference type="Proteomes" id="UP000027135">
    <property type="component" value="Unassembled WGS sequence"/>
</dbReference>
<dbReference type="CDD" id="cd01999">
    <property type="entry name" value="ASS"/>
    <property type="match status" value="1"/>
</dbReference>
<keyword evidence="7" id="KW-0055">Arginine biosynthesis</keyword>
<evidence type="ECO:0000259" key="15">
    <source>
        <dbReference type="Pfam" id="PF20979"/>
    </source>
</evidence>
<evidence type="ECO:0000256" key="7">
    <source>
        <dbReference type="ARBA" id="ARBA00022571"/>
    </source>
</evidence>
<dbReference type="PROSITE" id="PS00565">
    <property type="entry name" value="ARGININOSUCCIN_SYN_2"/>
    <property type="match status" value="1"/>
</dbReference>
<comment type="pathway">
    <text evidence="2">Nitrogen metabolism; urea cycle; (N(omega)-L-arginino)succinate from L-aspartate and L-citrulline: step 1/1.</text>
</comment>
<dbReference type="GO" id="GO:0006526">
    <property type="term" value="P:L-arginine biosynthetic process"/>
    <property type="evidence" value="ECO:0007669"/>
    <property type="project" value="UniProtKB-UniPathway"/>
</dbReference>
<dbReference type="GO" id="GO:0000053">
    <property type="term" value="P:argininosuccinate metabolic process"/>
    <property type="evidence" value="ECO:0007669"/>
    <property type="project" value="TreeGrafter"/>
</dbReference>
<dbReference type="InterPro" id="IPR018223">
    <property type="entry name" value="Arginosuc_synth_CS"/>
</dbReference>
<sequence>MVMSTSKGTVVLAYSGGLDTSCILLWLIEQGYIVIAYMANIGQEDDFETAREKALKIGASKVVIDDLRVQFVKDFIWSAVSAGLVYESRYLLGTSLARPCISQGLVKVAREERAQFISHGATGKGNDQVRFELSCYALWPQVKVLAPWRTEHFTERFQGRQDLIQYAASHGVPVPVTLEKPWSMDANLMHISYESGVLEDPAELAPDGIFQMTVDPKNAPDKPCKLQINFEHGIPVSIKNLTEVGPVNTDPLKMFILLNELGGKHGVGRIDIVENRFIGLKSRGVYETPGGTILHAAHTDLETFCLDREVLRVKTFLRDKMADYVYNGFWFSPECEFVRESIALSQRHVTGWVQVQLYKGSVQVLARHSPIALYNQSLVSMDQQGDFQPEDATGFINIHAIRLREYQRFKMHLEGGQIR</sequence>
<dbReference type="InParanoid" id="A0A067QUJ2"/>
<dbReference type="InterPro" id="IPR001518">
    <property type="entry name" value="Arginosuc_synth"/>
</dbReference>
<dbReference type="Gene3D" id="1.20.5.470">
    <property type="entry name" value="Single helix bin"/>
    <property type="match status" value="1"/>
</dbReference>
<dbReference type="GO" id="GO:0005524">
    <property type="term" value="F:ATP binding"/>
    <property type="evidence" value="ECO:0007669"/>
    <property type="project" value="UniProtKB-KW"/>
</dbReference>
<dbReference type="GO" id="GO:0005737">
    <property type="term" value="C:cytoplasm"/>
    <property type="evidence" value="ECO:0007669"/>
    <property type="project" value="TreeGrafter"/>
</dbReference>
<keyword evidence="9" id="KW-0028">Amino-acid biosynthesis</keyword>
<dbReference type="InterPro" id="IPR048268">
    <property type="entry name" value="Arginosuc_syn_C"/>
</dbReference>
<dbReference type="InterPro" id="IPR024074">
    <property type="entry name" value="AS_cat/multimer_dom_body"/>
</dbReference>
<feature type="domain" description="Arginosuccinate synthase-like N-terminal" evidence="14">
    <location>
        <begin position="10"/>
        <end position="173"/>
    </location>
</feature>
<proteinExistence type="inferred from homology"/>